<protein>
    <submittedName>
        <fullName evidence="3">GIY-YIG nuclease family protein</fullName>
    </submittedName>
</protein>
<dbReference type="RefSeq" id="WP_273688512.1">
    <property type="nucleotide sequence ID" value="NZ_CP117411.1"/>
</dbReference>
<evidence type="ECO:0000313" key="4">
    <source>
        <dbReference type="Proteomes" id="UP001220395"/>
    </source>
</evidence>
<dbReference type="PROSITE" id="PS50164">
    <property type="entry name" value="GIY_YIG"/>
    <property type="match status" value="1"/>
</dbReference>
<dbReference type="PANTHER" id="PTHR34477">
    <property type="entry name" value="UPF0213 PROTEIN YHBQ"/>
    <property type="match status" value="1"/>
</dbReference>
<comment type="similarity">
    <text evidence="1">Belongs to the UPF0213 family.</text>
</comment>
<organism evidence="3 4">
    <name type="scientific">Sphingomonas naphthae</name>
    <dbReference type="NCBI Taxonomy" id="1813468"/>
    <lineage>
        <taxon>Bacteria</taxon>
        <taxon>Pseudomonadati</taxon>
        <taxon>Pseudomonadota</taxon>
        <taxon>Alphaproteobacteria</taxon>
        <taxon>Sphingomonadales</taxon>
        <taxon>Sphingomonadaceae</taxon>
        <taxon>Sphingomonas</taxon>
    </lineage>
</organism>
<sequence>MKQPAVYIMANKRNGTLYTGVTSNLPQRAWQHREGAVEGFTQRYGCKSLVWFEMAPTMEAAIVREKQIKAGSRMKKLALVEGLNPDWDDLFASVAHG</sequence>
<dbReference type="Pfam" id="PF01541">
    <property type="entry name" value="GIY-YIG"/>
    <property type="match status" value="1"/>
</dbReference>
<dbReference type="InterPro" id="IPR035901">
    <property type="entry name" value="GIY-YIG_endonuc_sf"/>
</dbReference>
<dbReference type="SUPFAM" id="SSF82771">
    <property type="entry name" value="GIY-YIG endonuclease"/>
    <property type="match status" value="1"/>
</dbReference>
<feature type="domain" description="GIY-YIG" evidence="2">
    <location>
        <begin position="2"/>
        <end position="78"/>
    </location>
</feature>
<evidence type="ECO:0000313" key="3">
    <source>
        <dbReference type="EMBL" id="WCT73898.1"/>
    </source>
</evidence>
<proteinExistence type="inferred from homology"/>
<evidence type="ECO:0000259" key="2">
    <source>
        <dbReference type="PROSITE" id="PS50164"/>
    </source>
</evidence>
<reference evidence="3 4" key="1">
    <citation type="submission" date="2023-02" db="EMBL/GenBank/DDBJ databases">
        <title>Genome sequence of Sphingomonas naphthae.</title>
        <authorList>
            <person name="Kim S."/>
            <person name="Heo J."/>
            <person name="Kwon S.-W."/>
        </authorList>
    </citation>
    <scope>NUCLEOTIDE SEQUENCE [LARGE SCALE GENOMIC DNA]</scope>
    <source>
        <strain evidence="3 4">KACC 18716</strain>
    </source>
</reference>
<name>A0ABY7TLN8_9SPHN</name>
<dbReference type="Gene3D" id="3.40.1440.10">
    <property type="entry name" value="GIY-YIG endonuclease"/>
    <property type="match status" value="1"/>
</dbReference>
<dbReference type="EMBL" id="CP117411">
    <property type="protein sequence ID" value="WCT73898.1"/>
    <property type="molecule type" value="Genomic_DNA"/>
</dbReference>
<dbReference type="PANTHER" id="PTHR34477:SF5">
    <property type="entry name" value="BSL5627 PROTEIN"/>
    <property type="match status" value="1"/>
</dbReference>
<dbReference type="InterPro" id="IPR000305">
    <property type="entry name" value="GIY-YIG_endonuc"/>
</dbReference>
<dbReference type="InterPro" id="IPR050190">
    <property type="entry name" value="UPF0213_domain"/>
</dbReference>
<dbReference type="Proteomes" id="UP001220395">
    <property type="component" value="Chromosome"/>
</dbReference>
<keyword evidence="4" id="KW-1185">Reference proteome</keyword>
<evidence type="ECO:0000256" key="1">
    <source>
        <dbReference type="ARBA" id="ARBA00007435"/>
    </source>
</evidence>
<dbReference type="CDD" id="cd10448">
    <property type="entry name" value="GIY-YIG_unchar_3"/>
    <property type="match status" value="1"/>
</dbReference>
<accession>A0ABY7TLN8</accession>
<gene>
    <name evidence="3" type="ORF">PQ455_01305</name>
</gene>